<sequence>MVFTIEESGNTYVVLFRSAKHQITSGTDKMNICCFKSFKVHSVRVFIHMVVIDRILTEAFAEDISIRTAAALQVIITGTADQSVVTVFAVQMIIAFATIQYIVTIIAVQGVVAFSSIERIIAIATVDTVVACITIQQVIPVGTVQIVIAQSAI</sequence>
<reference evidence="1" key="1">
    <citation type="journal article" date="2008" name="Proc. Natl. Acad. Sci. U.S.A.">
        <title>Whole-genome comparison of disease and carriage strains provides insights into virulence evolution in Neisseria meningitidis.</title>
        <authorList>
            <person name="Schoen C."/>
            <person name="Blom J."/>
            <person name="Claus H."/>
            <person name="Schramm-Glueck A."/>
            <person name="Brandt P."/>
            <person name="Mueller T."/>
            <person name="Goesmann A."/>
            <person name="Joseph B."/>
            <person name="Konietzny S."/>
            <person name="Kurzai O."/>
            <person name="Schmitt C."/>
            <person name="Friedrich T."/>
            <person name="Linke B."/>
            <person name="Vogel U."/>
            <person name="Frosch M."/>
        </authorList>
    </citation>
    <scope>NUCLEOTIDE SEQUENCE</scope>
    <source>
        <strain evidence="1">Alpha153</strain>
    </source>
</reference>
<dbReference type="EMBL" id="AM889137">
    <property type="protein sequence ID" value="CBA09081.1"/>
    <property type="molecule type" value="Genomic_DNA"/>
</dbReference>
<proteinExistence type="predicted"/>
<organism evidence="1">
    <name type="scientific">Neisseria meningitidis alpha153</name>
    <dbReference type="NCBI Taxonomy" id="663926"/>
    <lineage>
        <taxon>Bacteria</taxon>
        <taxon>Pseudomonadati</taxon>
        <taxon>Pseudomonadota</taxon>
        <taxon>Betaproteobacteria</taxon>
        <taxon>Neisseriales</taxon>
        <taxon>Neisseriaceae</taxon>
        <taxon>Neisseria</taxon>
    </lineage>
</organism>
<gene>
    <name evidence="1" type="ORF">NME_2070</name>
</gene>
<evidence type="ECO:0000313" key="1">
    <source>
        <dbReference type="EMBL" id="CBA09081.1"/>
    </source>
</evidence>
<dbReference type="AlphaFoldDB" id="C6SFK0"/>
<name>C6SFK0_NEIME</name>
<protein>
    <submittedName>
        <fullName evidence="1">Uncharacterized protein</fullName>
    </submittedName>
</protein>
<accession>C6SFK0</accession>